<feature type="non-terminal residue" evidence="3">
    <location>
        <position position="137"/>
    </location>
</feature>
<feature type="compositionally biased region" description="Basic residues" evidence="1">
    <location>
        <begin position="120"/>
        <end position="131"/>
    </location>
</feature>
<dbReference type="AlphaFoldDB" id="A0A7W6S1I8"/>
<dbReference type="InterPro" id="IPR032806">
    <property type="entry name" value="YbfD_N"/>
</dbReference>
<evidence type="ECO:0000313" key="4">
    <source>
        <dbReference type="Proteomes" id="UP000555728"/>
    </source>
</evidence>
<proteinExistence type="predicted"/>
<dbReference type="InterPro" id="IPR047647">
    <property type="entry name" value="ISAs1_transpos"/>
</dbReference>
<evidence type="ECO:0000259" key="2">
    <source>
        <dbReference type="Pfam" id="PF13808"/>
    </source>
</evidence>
<gene>
    <name evidence="3" type="ORF">GGD88_002893</name>
</gene>
<accession>A0A7W6S1I8</accession>
<comment type="caution">
    <text evidence="3">The sequence shown here is derived from an EMBL/GenBank/DDBJ whole genome shotgun (WGS) entry which is preliminary data.</text>
</comment>
<dbReference type="Proteomes" id="UP000555728">
    <property type="component" value="Unassembled WGS sequence"/>
</dbReference>
<evidence type="ECO:0000313" key="3">
    <source>
        <dbReference type="EMBL" id="MBB4287149.1"/>
    </source>
</evidence>
<reference evidence="3 4" key="1">
    <citation type="submission" date="2020-08" db="EMBL/GenBank/DDBJ databases">
        <title>Genome sequencing of Purple Non-Sulfur Bacteria from various extreme environments.</title>
        <authorList>
            <person name="Mayer M."/>
        </authorList>
    </citation>
    <scope>NUCLEOTIDE SEQUENCE [LARGE SCALE GENOMIC DNA]</scope>
    <source>
        <strain evidence="3 4">JA135</strain>
    </source>
</reference>
<feature type="region of interest" description="Disordered" evidence="1">
    <location>
        <begin position="118"/>
        <end position="137"/>
    </location>
</feature>
<organism evidence="3 4">
    <name type="scientific">Roseospira goensis</name>
    <dbReference type="NCBI Taxonomy" id="391922"/>
    <lineage>
        <taxon>Bacteria</taxon>
        <taxon>Pseudomonadati</taxon>
        <taxon>Pseudomonadota</taxon>
        <taxon>Alphaproteobacteria</taxon>
        <taxon>Rhodospirillales</taxon>
        <taxon>Rhodospirillaceae</taxon>
        <taxon>Roseospira</taxon>
    </lineage>
</organism>
<dbReference type="NCBIfam" id="NF033564">
    <property type="entry name" value="transpos_ISAs1"/>
    <property type="match status" value="1"/>
</dbReference>
<dbReference type="Pfam" id="PF13808">
    <property type="entry name" value="DDE_Tnp_1_assoc"/>
    <property type="match status" value="1"/>
</dbReference>
<dbReference type="PANTHER" id="PTHR30298:SF0">
    <property type="entry name" value="PROTEIN YBFL-RELATED"/>
    <property type="match status" value="1"/>
</dbReference>
<sequence length="137" mass="15152">MTDVDGAITESVVFLEHFRDLPDPRQAGKVTYPLNEVLLLSLMAVLAGAEGFTDIARFGKKKLDFLRRFLPFRDGTPSHDHLGDIFATLDTDRFQRCFVDWVAALADAPPEVIAIDGKTGRRSHARSKGKAAVHMVS</sequence>
<protein>
    <recommendedName>
        <fullName evidence="2">H repeat-associated protein N-terminal domain-containing protein</fullName>
    </recommendedName>
</protein>
<dbReference type="EMBL" id="JACIGI010000028">
    <property type="protein sequence ID" value="MBB4287149.1"/>
    <property type="molecule type" value="Genomic_DNA"/>
</dbReference>
<feature type="domain" description="H repeat-associated protein N-terminal" evidence="2">
    <location>
        <begin position="15"/>
        <end position="102"/>
    </location>
</feature>
<keyword evidence="4" id="KW-1185">Reference proteome</keyword>
<dbReference type="PANTHER" id="PTHR30298">
    <property type="entry name" value="H REPEAT-ASSOCIATED PREDICTED TRANSPOSASE"/>
    <property type="match status" value="1"/>
</dbReference>
<name>A0A7W6S1I8_9PROT</name>
<dbReference type="InterPro" id="IPR051698">
    <property type="entry name" value="Transposase_11-like"/>
</dbReference>
<evidence type="ECO:0000256" key="1">
    <source>
        <dbReference type="SAM" id="MobiDB-lite"/>
    </source>
</evidence>